<dbReference type="AlphaFoldDB" id="R0M3R4"/>
<proteinExistence type="predicted"/>
<accession>R0M3R4</accession>
<dbReference type="Proteomes" id="UP000296049">
    <property type="component" value="Unassembled WGS sequence"/>
</dbReference>
<name>R0M3R4_ANAPL</name>
<reference evidence="2" key="1">
    <citation type="journal article" date="2013" name="Nat. Genet.">
        <title>The duck genome and transcriptome provide insight into an avian influenza virus reservoir species.</title>
        <authorList>
            <person name="Huang Y."/>
            <person name="Li Y."/>
            <person name="Burt D.W."/>
            <person name="Chen H."/>
            <person name="Zhang Y."/>
            <person name="Qian W."/>
            <person name="Kim H."/>
            <person name="Gan S."/>
            <person name="Zhao Y."/>
            <person name="Li J."/>
            <person name="Yi K."/>
            <person name="Feng H."/>
            <person name="Zhu P."/>
            <person name="Li B."/>
            <person name="Liu Q."/>
            <person name="Fairley S."/>
            <person name="Magor K.E."/>
            <person name="Du Z."/>
            <person name="Hu X."/>
            <person name="Goodman L."/>
            <person name="Tafer H."/>
            <person name="Vignal A."/>
            <person name="Lee T."/>
            <person name="Kim K.W."/>
            <person name="Sheng Z."/>
            <person name="An Y."/>
            <person name="Searle S."/>
            <person name="Herrero J."/>
            <person name="Groenen M.A."/>
            <person name="Crooijmans R.P."/>
            <person name="Faraut T."/>
            <person name="Cai Q."/>
            <person name="Webster R.G."/>
            <person name="Aldridge J.R."/>
            <person name="Warren W.C."/>
            <person name="Bartschat S."/>
            <person name="Kehr S."/>
            <person name="Marz M."/>
            <person name="Stadler P.F."/>
            <person name="Smith J."/>
            <person name="Kraus R.H."/>
            <person name="Zhao Y."/>
            <person name="Ren L."/>
            <person name="Fei J."/>
            <person name="Morisson M."/>
            <person name="Kaiser P."/>
            <person name="Griffin D.K."/>
            <person name="Rao M."/>
            <person name="Pitel F."/>
            <person name="Wang J."/>
            <person name="Li N."/>
        </authorList>
    </citation>
    <scope>NUCLEOTIDE SEQUENCE [LARGE SCALE GENOMIC DNA]</scope>
</reference>
<evidence type="ECO:0000313" key="1">
    <source>
        <dbReference type="EMBL" id="EOB08750.1"/>
    </source>
</evidence>
<protein>
    <submittedName>
        <fullName evidence="1">Uncharacterized protein</fullName>
    </submittedName>
</protein>
<organism evidence="1 2">
    <name type="scientific">Anas platyrhynchos</name>
    <name type="common">Mallard</name>
    <name type="synonym">Anas boschas</name>
    <dbReference type="NCBI Taxonomy" id="8839"/>
    <lineage>
        <taxon>Eukaryota</taxon>
        <taxon>Metazoa</taxon>
        <taxon>Chordata</taxon>
        <taxon>Craniata</taxon>
        <taxon>Vertebrata</taxon>
        <taxon>Euteleostomi</taxon>
        <taxon>Archelosauria</taxon>
        <taxon>Archosauria</taxon>
        <taxon>Dinosauria</taxon>
        <taxon>Saurischia</taxon>
        <taxon>Theropoda</taxon>
        <taxon>Coelurosauria</taxon>
        <taxon>Aves</taxon>
        <taxon>Neognathae</taxon>
        <taxon>Galloanserae</taxon>
        <taxon>Anseriformes</taxon>
        <taxon>Anatidae</taxon>
        <taxon>Anatinae</taxon>
        <taxon>Anas</taxon>
    </lineage>
</organism>
<gene>
    <name evidence="1" type="ORF">Anapl_12635</name>
</gene>
<dbReference type="EMBL" id="KB742423">
    <property type="protein sequence ID" value="EOB08750.1"/>
    <property type="molecule type" value="Genomic_DNA"/>
</dbReference>
<keyword evidence="2" id="KW-1185">Reference proteome</keyword>
<evidence type="ECO:0000313" key="2">
    <source>
        <dbReference type="Proteomes" id="UP000296049"/>
    </source>
</evidence>
<sequence>MHMVVKTSTNFYGFPLHMNIQSSIRPLIHFNPEKKKWSNSVSGFCLSSSLLSTSSAQGALAVPPSHSPAPPWYMQSGCGTGVSLLALRLPVRLTKCMDGDRQCTSATNSTHSGRRPLIRDFFRLFWGENAEKSSRFLVMQFEGIVTLRKTMSFSNEITCDCMNVYKECSHGNGIKNFAKASTPALAAIHSSRATGENILGVTEKQHRRDIMDSVPLETCLYMLQKKTKLIHECHLPVRYDANGHLTKDQTVRDKRQDAP</sequence>